<evidence type="ECO:0000313" key="1">
    <source>
        <dbReference type="EMBL" id="EHO63042.1"/>
    </source>
</evidence>
<dbReference type="eggNOG" id="COG5512">
    <property type="taxonomic scope" value="Bacteria"/>
</dbReference>
<dbReference type="AlphaFoldDB" id="H1D091"/>
<dbReference type="PATRIC" id="fig|742743.3.peg.1048"/>
<evidence type="ECO:0000313" key="2">
    <source>
        <dbReference type="Proteomes" id="UP000003277"/>
    </source>
</evidence>
<dbReference type="OrthoDB" id="46633at2"/>
<dbReference type="EMBL" id="ADLT01000029">
    <property type="protein sequence ID" value="EHO63042.1"/>
    <property type="molecule type" value="Genomic_DNA"/>
</dbReference>
<accession>H1D091</accession>
<protein>
    <recommendedName>
        <fullName evidence="3">DUF721 domain-containing protein</fullName>
    </recommendedName>
</protein>
<dbReference type="InterPro" id="IPR007922">
    <property type="entry name" value="DciA-like"/>
</dbReference>
<dbReference type="HOGENOM" id="CLU_077383_1_0_9"/>
<name>H1D091_9FIRM</name>
<dbReference type="Pfam" id="PF05258">
    <property type="entry name" value="DciA"/>
    <property type="match status" value="1"/>
</dbReference>
<organism evidence="1 2">
    <name type="scientific">Dialister succinatiphilus YIT 11850</name>
    <dbReference type="NCBI Taxonomy" id="742743"/>
    <lineage>
        <taxon>Bacteria</taxon>
        <taxon>Bacillati</taxon>
        <taxon>Bacillota</taxon>
        <taxon>Negativicutes</taxon>
        <taxon>Veillonellales</taxon>
        <taxon>Veillonellaceae</taxon>
        <taxon>Dialister</taxon>
    </lineage>
</organism>
<gene>
    <name evidence="1" type="ORF">HMPREF9453_01029</name>
</gene>
<dbReference type="RefSeq" id="WP_008859524.1">
    <property type="nucleotide sequence ID" value="NZ_JH591187.1"/>
</dbReference>
<dbReference type="PANTHER" id="PTHR36456">
    <property type="entry name" value="UPF0232 PROTEIN SCO3875"/>
    <property type="match status" value="1"/>
</dbReference>
<dbReference type="Proteomes" id="UP000003277">
    <property type="component" value="Unassembled WGS sequence"/>
</dbReference>
<reference evidence="1 2" key="1">
    <citation type="submission" date="2011-11" db="EMBL/GenBank/DDBJ databases">
        <title>The Genome Sequence of Dialister succinatiphilus YIT 11850.</title>
        <authorList>
            <consortium name="The Broad Institute Genome Sequencing Platform"/>
            <person name="Earl A."/>
            <person name="Ward D."/>
            <person name="Feldgarden M."/>
            <person name="Gevers D."/>
            <person name="Morotomi M."/>
            <person name="Young S.K."/>
            <person name="Zeng Q."/>
            <person name="Gargeya S."/>
            <person name="Fitzgerald M."/>
            <person name="Haas B."/>
            <person name="Abouelleil A."/>
            <person name="Alvarado L."/>
            <person name="Arachchi H.M."/>
            <person name="Berlin A."/>
            <person name="Brown A."/>
            <person name="Chapman S.B."/>
            <person name="Dunbar C."/>
            <person name="Gearin G."/>
            <person name="Goldberg J."/>
            <person name="Griggs A."/>
            <person name="Gujja S."/>
            <person name="Heiman D."/>
            <person name="Howarth C."/>
            <person name="Lui A."/>
            <person name="MacDonald P.J.P."/>
            <person name="Montmayeur A."/>
            <person name="Murphy C."/>
            <person name="Neiman D."/>
            <person name="Pearson M."/>
            <person name="Priest M."/>
            <person name="Roberts A."/>
            <person name="Saif S."/>
            <person name="Shea T."/>
            <person name="Sisk P."/>
            <person name="Stolte C."/>
            <person name="Sykes S."/>
            <person name="Wortman J."/>
            <person name="Nusbaum C."/>
            <person name="Birren B."/>
        </authorList>
    </citation>
    <scope>NUCLEOTIDE SEQUENCE [LARGE SCALE GENOMIC DNA]</scope>
    <source>
        <strain evidence="1 2">YIT 11850</strain>
    </source>
</reference>
<keyword evidence="2" id="KW-1185">Reference proteome</keyword>
<sequence>MEEDKKPEGKRYRTMESIAGVFTESDVRQKLFGNKGFQFYLFQKRWKKIVGSLMAEESYISGCKGPLLFVRVTNSAFLQQLFMMKADILKELSKDEIGRYFTDIKFLAGSPQKPYKPFTTLDPVNSAIEKEQKRYSQSLSEGEEAWIQNWVKGHVKKEAVRAPFAEMMEEVLKIRKGELADGYHPCSICGSLCPPASPICPACQRKLARTKKNKVILILKENPHYTYQQVRAILPCEYSLYEEARDILIHRAKEKIFRKESADEEKRKLLSLLLHRPLSDITVKEAEDMLKHMPQKKWD</sequence>
<evidence type="ECO:0008006" key="3">
    <source>
        <dbReference type="Google" id="ProtNLM"/>
    </source>
</evidence>
<dbReference type="PANTHER" id="PTHR36456:SF1">
    <property type="entry name" value="UPF0232 PROTEIN SCO3875"/>
    <property type="match status" value="1"/>
</dbReference>
<proteinExistence type="predicted"/>
<dbReference type="STRING" id="742743.HMPREF9453_01029"/>
<comment type="caution">
    <text evidence="1">The sequence shown here is derived from an EMBL/GenBank/DDBJ whole genome shotgun (WGS) entry which is preliminary data.</text>
</comment>